<name>A0A2S8F9X2_9BACT</name>
<dbReference type="EMBL" id="PUIB01000024">
    <property type="protein sequence ID" value="PQO28941.1"/>
    <property type="molecule type" value="Genomic_DNA"/>
</dbReference>
<sequence>MLTVRDLVTIRVALRYWQEEMGPHGIPGMRPYYLNTTAEPLSSQELDDLGKRLRAVRIRYVGLDYRETQLADLRIWNTEEELVRDLPSAWPATLIMPTN</sequence>
<protein>
    <submittedName>
        <fullName evidence="1">Uncharacterized protein</fullName>
    </submittedName>
</protein>
<reference evidence="1 2" key="1">
    <citation type="submission" date="2018-02" db="EMBL/GenBank/DDBJ databases">
        <title>Comparative genomes isolates from brazilian mangrove.</title>
        <authorList>
            <person name="Araujo J.E."/>
            <person name="Taketani R.G."/>
            <person name="Silva M.C.P."/>
            <person name="Loureco M.V."/>
            <person name="Andreote F.D."/>
        </authorList>
    </citation>
    <scope>NUCLEOTIDE SEQUENCE [LARGE SCALE GENOMIC DNA]</scope>
    <source>
        <strain evidence="1 2">NAP PRIS-MGV</strain>
    </source>
</reference>
<evidence type="ECO:0000313" key="1">
    <source>
        <dbReference type="EMBL" id="PQO28941.1"/>
    </source>
</evidence>
<dbReference type="OrthoDB" id="291565at2"/>
<evidence type="ECO:0000313" key="2">
    <source>
        <dbReference type="Proteomes" id="UP000239388"/>
    </source>
</evidence>
<comment type="caution">
    <text evidence="1">The sequence shown here is derived from an EMBL/GenBank/DDBJ whole genome shotgun (WGS) entry which is preliminary data.</text>
</comment>
<gene>
    <name evidence="1" type="ORF">C5Y98_24590</name>
</gene>
<dbReference type="RefSeq" id="WP_105358318.1">
    <property type="nucleotide sequence ID" value="NZ_PUIB01000024.1"/>
</dbReference>
<dbReference type="Proteomes" id="UP000239388">
    <property type="component" value="Unassembled WGS sequence"/>
</dbReference>
<organism evidence="1 2">
    <name type="scientific">Blastopirellula marina</name>
    <dbReference type="NCBI Taxonomy" id="124"/>
    <lineage>
        <taxon>Bacteria</taxon>
        <taxon>Pseudomonadati</taxon>
        <taxon>Planctomycetota</taxon>
        <taxon>Planctomycetia</taxon>
        <taxon>Pirellulales</taxon>
        <taxon>Pirellulaceae</taxon>
        <taxon>Blastopirellula</taxon>
    </lineage>
</organism>
<dbReference type="AlphaFoldDB" id="A0A2S8F9X2"/>
<proteinExistence type="predicted"/>
<accession>A0A2S8F9X2</accession>